<organism evidence="4 5">
    <name type="scientific">Glycine soja</name>
    <name type="common">Wild soybean</name>
    <dbReference type="NCBI Taxonomy" id="3848"/>
    <lineage>
        <taxon>Eukaryota</taxon>
        <taxon>Viridiplantae</taxon>
        <taxon>Streptophyta</taxon>
        <taxon>Embryophyta</taxon>
        <taxon>Tracheophyta</taxon>
        <taxon>Spermatophyta</taxon>
        <taxon>Magnoliopsida</taxon>
        <taxon>eudicotyledons</taxon>
        <taxon>Gunneridae</taxon>
        <taxon>Pentapetalae</taxon>
        <taxon>rosids</taxon>
        <taxon>fabids</taxon>
        <taxon>Fabales</taxon>
        <taxon>Fabaceae</taxon>
        <taxon>Papilionoideae</taxon>
        <taxon>50 kb inversion clade</taxon>
        <taxon>NPAAA clade</taxon>
        <taxon>indigoferoid/millettioid clade</taxon>
        <taxon>Phaseoleae</taxon>
        <taxon>Glycine</taxon>
        <taxon>Glycine subgen. Soja</taxon>
    </lineage>
</organism>
<dbReference type="EMBL" id="QZWG01000017">
    <property type="protein sequence ID" value="RZB57413.1"/>
    <property type="molecule type" value="Genomic_DNA"/>
</dbReference>
<dbReference type="Gene3D" id="1.10.8.430">
    <property type="entry name" value="Helical domain of apoptotic protease-activating factors"/>
    <property type="match status" value="1"/>
</dbReference>
<keyword evidence="5" id="KW-1185">Reference proteome</keyword>
<dbReference type="PANTHER" id="PTHR36766">
    <property type="entry name" value="PLANT BROAD-SPECTRUM MILDEW RESISTANCE PROTEIN RPW8"/>
    <property type="match status" value="1"/>
</dbReference>
<dbReference type="Gene3D" id="1.10.10.10">
    <property type="entry name" value="Winged helix-like DNA-binding domain superfamily/Winged helix DNA-binding domain"/>
    <property type="match status" value="1"/>
</dbReference>
<name>A0A445G893_GLYSO</name>
<dbReference type="InterPro" id="IPR027417">
    <property type="entry name" value="P-loop_NTPase"/>
</dbReference>
<dbReference type="GO" id="GO:0006952">
    <property type="term" value="P:defense response"/>
    <property type="evidence" value="ECO:0007669"/>
    <property type="project" value="UniProtKB-KW"/>
</dbReference>
<comment type="caution">
    <text evidence="4">The sequence shown here is derived from an EMBL/GenBank/DDBJ whole genome shotgun (WGS) entry which is preliminary data.</text>
</comment>
<sequence length="679" mass="77883">MNRERTRKVELFMEETAQQVKRPFDVPEEPEFIVGLDAPLSELKMELLKEGVSIIVLTGLGGSGKTTLVTKLCWDELVIGKFKGNILFVTISKTPKLKIIIERLFEYYGCQVPAFQSDEDAVNHLGILLRKIDVSPMLLVLDDVWPGSEGFIEKVKVQISDYKILVTSRVAFPRFGTPFILKNLVHEDAMTLFRHHALLEKNSSNIPEEVVQKIVRHCKGLNLPLVIKVIGRSLSNRPYELWQKMVEQLSQGHSILDSNTELLTSFQKILDVLEDNPTIKECFMDLALFPEDQRIPVAALVDMWVELYGLDNDGIETVAIVNKLASMNLVNVLVTRKNTSDTDSYYYNNHFIILHDILRDFGIHQSNQEQVEQRKRLMIDITENKPEWWPREKQIPAQTLSISTDETCTSYSSHLQPAQAEVLILNLQTNQCTFPKLLKEMRKLKVLIVMHYGFHPSKMNNLELFGSLSHLKRIRFERIWVPPFVTLKNLKKLSLYLCNTRQAFGNRNMLISYAFPNLVDLNVDYCKDLVELPKGLCDITTLKMLSITNCHKLSALPQEIGNLDNLKLRRLSSCTDLEEIPNSIGKLSNLRHMDISNCINLPNLPENFGNLCNLRNLYMTSCARCELPPSIVNLKNLKEVVCDEETTVSWEAFKDMLPNLKIYVPQIDVNLNWLHEIHS</sequence>
<evidence type="ECO:0000313" key="5">
    <source>
        <dbReference type="Proteomes" id="UP000289340"/>
    </source>
</evidence>
<keyword evidence="1" id="KW-0677">Repeat</keyword>
<gene>
    <name evidence="4" type="ORF">D0Y65_046184</name>
</gene>
<dbReference type="PRINTS" id="PR00364">
    <property type="entry name" value="DISEASERSIST"/>
</dbReference>
<dbReference type="Gene3D" id="3.80.10.10">
    <property type="entry name" value="Ribonuclease Inhibitor"/>
    <property type="match status" value="1"/>
</dbReference>
<dbReference type="Gramene" id="XM_028353921.1">
    <property type="protein sequence ID" value="XP_028209722.1"/>
    <property type="gene ID" value="LOC114392706"/>
</dbReference>
<dbReference type="InterPro" id="IPR036388">
    <property type="entry name" value="WH-like_DNA-bd_sf"/>
</dbReference>
<evidence type="ECO:0000259" key="3">
    <source>
        <dbReference type="Pfam" id="PF00931"/>
    </source>
</evidence>
<reference evidence="4 5" key="1">
    <citation type="submission" date="2018-09" db="EMBL/GenBank/DDBJ databases">
        <title>A high-quality reference genome of wild soybean provides a powerful tool to mine soybean genomes.</title>
        <authorList>
            <person name="Xie M."/>
            <person name="Chung C.Y.L."/>
            <person name="Li M.-W."/>
            <person name="Wong F.-L."/>
            <person name="Chan T.-F."/>
            <person name="Lam H.-M."/>
        </authorList>
    </citation>
    <scope>NUCLEOTIDE SEQUENCE [LARGE SCALE GENOMIC DNA]</scope>
    <source>
        <strain evidence="5">cv. W05</strain>
        <tissue evidence="4">Hypocotyl of etiolated seedlings</tissue>
    </source>
</reference>
<dbReference type="InterPro" id="IPR042197">
    <property type="entry name" value="Apaf_helical"/>
</dbReference>
<protein>
    <submittedName>
        <fullName evidence="4">Putative disease resistance protein isoform A</fullName>
    </submittedName>
</protein>
<dbReference type="PANTHER" id="PTHR36766:SF21">
    <property type="entry name" value="NB-ARC DOMAIN DISEASE RESISTANCE PROTEIN"/>
    <property type="match status" value="1"/>
</dbReference>
<dbReference type="AlphaFoldDB" id="A0A445G893"/>
<evidence type="ECO:0000313" key="4">
    <source>
        <dbReference type="EMBL" id="RZB57413.1"/>
    </source>
</evidence>
<dbReference type="SUPFAM" id="SSF52540">
    <property type="entry name" value="P-loop containing nucleoside triphosphate hydrolases"/>
    <property type="match status" value="1"/>
</dbReference>
<dbReference type="Proteomes" id="UP000289340">
    <property type="component" value="Chromosome 17"/>
</dbReference>
<dbReference type="Gene3D" id="3.40.50.300">
    <property type="entry name" value="P-loop containing nucleotide triphosphate hydrolases"/>
    <property type="match status" value="1"/>
</dbReference>
<dbReference type="SMR" id="A0A445G893"/>
<accession>A0A445G893</accession>
<proteinExistence type="predicted"/>
<dbReference type="GO" id="GO:0043531">
    <property type="term" value="F:ADP binding"/>
    <property type="evidence" value="ECO:0007669"/>
    <property type="project" value="InterPro"/>
</dbReference>
<dbReference type="InterPro" id="IPR032675">
    <property type="entry name" value="LRR_dom_sf"/>
</dbReference>
<evidence type="ECO:0000256" key="1">
    <source>
        <dbReference type="ARBA" id="ARBA00022737"/>
    </source>
</evidence>
<evidence type="ECO:0000256" key="2">
    <source>
        <dbReference type="ARBA" id="ARBA00022821"/>
    </source>
</evidence>
<keyword evidence="2" id="KW-0611">Plant defense</keyword>
<dbReference type="Pfam" id="PF00931">
    <property type="entry name" value="NB-ARC"/>
    <property type="match status" value="1"/>
</dbReference>
<feature type="domain" description="NB-ARC" evidence="3">
    <location>
        <begin position="39"/>
        <end position="169"/>
    </location>
</feature>
<dbReference type="SUPFAM" id="SSF52047">
    <property type="entry name" value="RNI-like"/>
    <property type="match status" value="1"/>
</dbReference>
<dbReference type="InterPro" id="IPR002182">
    <property type="entry name" value="NB-ARC"/>
</dbReference>